<evidence type="ECO:0000259" key="1">
    <source>
        <dbReference type="Pfam" id="PF13336"/>
    </source>
</evidence>
<dbReference type="PANTHER" id="PTHR21432">
    <property type="entry name" value="ACETYL-COA HYDROLASE-RELATED"/>
    <property type="match status" value="1"/>
</dbReference>
<sequence length="44" mass="5022">MVTEYGAVNLKGLNTVQRARALINLAHPDFREDLEKQARELNLL</sequence>
<reference evidence="3" key="1">
    <citation type="submission" date="2018-06" db="EMBL/GenBank/DDBJ databases">
        <authorList>
            <consortium name="Pathogen Informatics"/>
        </authorList>
    </citation>
    <scope>NUCLEOTIDE SEQUENCE [LARGE SCALE GENOMIC DNA]</scope>
    <source>
        <strain evidence="3">NCTC10124</strain>
    </source>
</reference>
<dbReference type="Pfam" id="PF13336">
    <property type="entry name" value="AcetylCoA_hyd_C"/>
    <property type="match status" value="1"/>
</dbReference>
<name>A0A3B0PV99_MYCSY</name>
<feature type="domain" description="Acetyl-CoA hydrolase/transferase C-terminal" evidence="1">
    <location>
        <begin position="1"/>
        <end position="38"/>
    </location>
</feature>
<dbReference type="InterPro" id="IPR038460">
    <property type="entry name" value="AcetylCoA_hyd_C_sf"/>
</dbReference>
<dbReference type="PANTHER" id="PTHR21432:SF20">
    <property type="entry name" value="ACETYL-COA HYDROLASE"/>
    <property type="match status" value="1"/>
</dbReference>
<dbReference type="InterPro" id="IPR046433">
    <property type="entry name" value="ActCoA_hydro"/>
</dbReference>
<dbReference type="GO" id="GO:0008775">
    <property type="term" value="F:acetate CoA-transferase activity"/>
    <property type="evidence" value="ECO:0007669"/>
    <property type="project" value="InterPro"/>
</dbReference>
<protein>
    <submittedName>
        <fullName evidence="2">Acetyl-CoA hydrolase</fullName>
    </submittedName>
</protein>
<evidence type="ECO:0000313" key="2">
    <source>
        <dbReference type="EMBL" id="SYV93431.1"/>
    </source>
</evidence>
<dbReference type="AlphaFoldDB" id="A0A3B0PV99"/>
<organism evidence="2 3">
    <name type="scientific">Mycoplasmopsis synoviae</name>
    <name type="common">Mycoplasma synoviae</name>
    <dbReference type="NCBI Taxonomy" id="2109"/>
    <lineage>
        <taxon>Bacteria</taxon>
        <taxon>Bacillati</taxon>
        <taxon>Mycoplasmatota</taxon>
        <taxon>Mycoplasmoidales</taxon>
        <taxon>Metamycoplasmataceae</taxon>
        <taxon>Mycoplasmopsis</taxon>
    </lineage>
</organism>
<dbReference type="GO" id="GO:0006083">
    <property type="term" value="P:acetate metabolic process"/>
    <property type="evidence" value="ECO:0007669"/>
    <property type="project" value="InterPro"/>
</dbReference>
<proteinExistence type="predicted"/>
<keyword evidence="2" id="KW-0378">Hydrolase</keyword>
<dbReference type="InterPro" id="IPR037171">
    <property type="entry name" value="NagB/RpiA_transferase-like"/>
</dbReference>
<dbReference type="GO" id="GO:0016787">
    <property type="term" value="F:hydrolase activity"/>
    <property type="evidence" value="ECO:0007669"/>
    <property type="project" value="UniProtKB-KW"/>
</dbReference>
<dbReference type="SUPFAM" id="SSF100950">
    <property type="entry name" value="NagB/RpiA/CoA transferase-like"/>
    <property type="match status" value="1"/>
</dbReference>
<dbReference type="InterPro" id="IPR026888">
    <property type="entry name" value="AcetylCoA_hyd_C"/>
</dbReference>
<gene>
    <name evidence="2" type="primary">ach1_2</name>
    <name evidence="2" type="ORF">NCTC10124_01171</name>
</gene>
<dbReference type="EMBL" id="LS991953">
    <property type="protein sequence ID" value="SYV93431.1"/>
    <property type="molecule type" value="Genomic_DNA"/>
</dbReference>
<dbReference type="Proteomes" id="UP000259328">
    <property type="component" value="Chromosome"/>
</dbReference>
<accession>A0A3B0PV99</accession>
<dbReference type="Gene3D" id="3.40.1080.20">
    <property type="entry name" value="Acetyl-CoA hydrolase/transferase C-terminal domain"/>
    <property type="match status" value="1"/>
</dbReference>
<evidence type="ECO:0000313" key="3">
    <source>
        <dbReference type="Proteomes" id="UP000259328"/>
    </source>
</evidence>